<reference evidence="3" key="1">
    <citation type="journal article" date="2019" name="Int. J. Syst. Evol. Microbiol.">
        <title>The Global Catalogue of Microorganisms (GCM) 10K type strain sequencing project: providing services to taxonomists for standard genome sequencing and annotation.</title>
        <authorList>
            <consortium name="The Broad Institute Genomics Platform"/>
            <consortium name="The Broad Institute Genome Sequencing Center for Infectious Disease"/>
            <person name="Wu L."/>
            <person name="Ma J."/>
        </authorList>
    </citation>
    <scope>NUCLEOTIDE SEQUENCE [LARGE SCALE GENOMIC DNA]</scope>
    <source>
        <strain evidence="3">CECT 7477</strain>
    </source>
</reference>
<sequence>MQDLNINILLPLYYTAKRALLSVGCILLVAIGSYAQQAPKVSSTLDTTTIKIGEQINFTVIVETDTISTVVFPDGQTFSPLETVEAFATDTTRKEDRMTLQKRYALTQFDSGLYKVPAQRIEIDGQGYFTDSTQVRVADVAVDTLAQKMYDIKPLMEVEKSHADFWKWLLLVLVILGVLGGLVYWFFIRKKPLTEEEKEALLPPYDRALLELKKLENSRYLIQDEYKEYYSELTNIVRSYLEEDAHVTALESTTDELIAKLEMLKDAGELKLDNDTLNQFRRILQTADLVKFAKSKPETSVAEQDRKAIEEIVIKTHDALPEPTEEELLEQAEYQEELERKKQKKRIAIAGYSAIGLLLLTIGASIAYFGFTNVKDTVLGHPTKKLLEGEWVASTYGYPPVSLESPKILRRQETELTPDMKASVQELQIFMYRDPDALFTVGTTSTVLVGEEEPNFEASIEAFIQNLEDKGAKNIITKQEEFTTLTGVKGIKVYGSGKFPVPEEKDLVQGEYSIILFGGKGFQQQVILTWLENDAYAQQIVDRILSTLEVKTEI</sequence>
<gene>
    <name evidence="2" type="ORF">ACFOUT_07005</name>
</gene>
<feature type="transmembrane region" description="Helical" evidence="1">
    <location>
        <begin position="165"/>
        <end position="188"/>
    </location>
</feature>
<evidence type="ECO:0008006" key="4">
    <source>
        <dbReference type="Google" id="ProtNLM"/>
    </source>
</evidence>
<keyword evidence="1" id="KW-0812">Transmembrane</keyword>
<feature type="transmembrane region" description="Helical" evidence="1">
    <location>
        <begin position="349"/>
        <end position="371"/>
    </location>
</feature>
<organism evidence="2 3">
    <name type="scientific">Euzebyella saccharophila</name>
    <dbReference type="NCBI Taxonomy" id="679664"/>
    <lineage>
        <taxon>Bacteria</taxon>
        <taxon>Pseudomonadati</taxon>
        <taxon>Bacteroidota</taxon>
        <taxon>Flavobacteriia</taxon>
        <taxon>Flavobacteriales</taxon>
        <taxon>Flavobacteriaceae</taxon>
        <taxon>Euzebyella</taxon>
    </lineage>
</organism>
<dbReference type="EMBL" id="JBHSAW010000004">
    <property type="protein sequence ID" value="MFC4095617.1"/>
    <property type="molecule type" value="Genomic_DNA"/>
</dbReference>
<keyword evidence="1" id="KW-1133">Transmembrane helix</keyword>
<dbReference type="RefSeq" id="WP_225621095.1">
    <property type="nucleotide sequence ID" value="NZ_JACYFJ010000001.1"/>
</dbReference>
<evidence type="ECO:0000313" key="3">
    <source>
        <dbReference type="Proteomes" id="UP001595814"/>
    </source>
</evidence>
<proteinExistence type="predicted"/>
<accession>A0ABV8JRF8</accession>
<keyword evidence="1" id="KW-0472">Membrane</keyword>
<comment type="caution">
    <text evidence="2">The sequence shown here is derived from an EMBL/GenBank/DDBJ whole genome shotgun (WGS) entry which is preliminary data.</text>
</comment>
<evidence type="ECO:0000313" key="2">
    <source>
        <dbReference type="EMBL" id="MFC4095617.1"/>
    </source>
</evidence>
<name>A0ABV8JRF8_9FLAO</name>
<evidence type="ECO:0000256" key="1">
    <source>
        <dbReference type="SAM" id="Phobius"/>
    </source>
</evidence>
<keyword evidence="3" id="KW-1185">Reference proteome</keyword>
<dbReference type="Proteomes" id="UP001595814">
    <property type="component" value="Unassembled WGS sequence"/>
</dbReference>
<protein>
    <recommendedName>
        <fullName evidence="4">DUF4381 domain-containing protein</fullName>
    </recommendedName>
</protein>